<dbReference type="GO" id="GO:0005634">
    <property type="term" value="C:nucleus"/>
    <property type="evidence" value="ECO:0007669"/>
    <property type="project" value="UniProtKB-SubCell"/>
</dbReference>
<dbReference type="PROSITE" id="PS50960">
    <property type="entry name" value="HTH_PSQ"/>
    <property type="match status" value="1"/>
</dbReference>
<dbReference type="InterPro" id="IPR007889">
    <property type="entry name" value="HTH_Psq"/>
</dbReference>
<dbReference type="GO" id="GO:0003677">
    <property type="term" value="F:DNA binding"/>
    <property type="evidence" value="ECO:0007669"/>
    <property type="project" value="UniProtKB-UniRule"/>
</dbReference>
<dbReference type="Pfam" id="PF03184">
    <property type="entry name" value="DDE_1"/>
    <property type="match status" value="1"/>
</dbReference>
<evidence type="ECO:0000256" key="1">
    <source>
        <dbReference type="ARBA" id="ARBA00004123"/>
    </source>
</evidence>
<dbReference type="PROSITE" id="PS51253">
    <property type="entry name" value="HTH_CENPB"/>
    <property type="match status" value="1"/>
</dbReference>
<dbReference type="InterPro" id="IPR006600">
    <property type="entry name" value="HTH_CenpB_DNA-bd_dom"/>
</dbReference>
<evidence type="ECO:0000313" key="7">
    <source>
        <dbReference type="Proteomes" id="UP000694846"/>
    </source>
</evidence>
<evidence type="ECO:0000259" key="5">
    <source>
        <dbReference type="PROSITE" id="PS50960"/>
    </source>
</evidence>
<feature type="DNA-binding region" description="H-T-H motif" evidence="4">
    <location>
        <begin position="27"/>
        <end position="47"/>
    </location>
</feature>
<protein>
    <submittedName>
        <fullName evidence="8">Jerky protein homolog-like</fullName>
    </submittedName>
</protein>
<dbReference type="InterPro" id="IPR004875">
    <property type="entry name" value="DDE_SF_endonuclease_dom"/>
</dbReference>
<keyword evidence="3 4" id="KW-0539">Nucleus</keyword>
<sequence length="530" mass="60603">MAPRKHVTLTLDQKIEIIKLMENGQNYGMIAEKYGIGKSTVGDIKKNKEKIMKFVSTTERGPGTRKTLKEPENFVLENALFIWFMQQRRRHIPISGEIICEKARLFHREITKQEDGFTASRGWLDNFKHCHGIRRLKITDEKLSCDEASIEPFRNELQRVINENNLDLEQIYNADESGLFWRMLPEHTLTSSHEKNGRKMIKARITFMPCANASGIHKLPLLVIGTAQKPRAFKSVNLPVYYRGQKNAWATRVLFLDWFQKQFVPVVREHLLNVNLSPKALLLLDNCPGHPSAEELHSDDGNIFAMFLPPNTTALIQPIDQNVIQNIKLNYRKSLLVNVLADPVHGENLIDALKAINLKDAVFSLANCWKLVPPMLIKKSWKHLLPFQTENKIDEVVEINDIQLSTLINQIQKTCTNKMSDSQAQEWACRGADEDLANHEILTDDQILQIAAKEDDIDDEDESGSISTSKVSPSEAVNALNTVLQWAEDENMDSIDILLVRRLRELAFEMKIKNTDEDNTTKMFLDKNKG</sequence>
<dbReference type="AlphaFoldDB" id="A0A8B8FMV3"/>
<dbReference type="PANTHER" id="PTHR19303:SF16">
    <property type="entry name" value="JERKY PROTEIN HOMOLOG-LIKE"/>
    <property type="match status" value="1"/>
</dbReference>
<name>A0A8B8FMV3_9HEMI</name>
<keyword evidence="2 4" id="KW-0238">DNA-binding</keyword>
<dbReference type="SMART" id="SM00674">
    <property type="entry name" value="CENPB"/>
    <property type="match status" value="1"/>
</dbReference>
<evidence type="ECO:0000256" key="2">
    <source>
        <dbReference type="ARBA" id="ARBA00023125"/>
    </source>
</evidence>
<dbReference type="SUPFAM" id="SSF46689">
    <property type="entry name" value="Homeodomain-like"/>
    <property type="match status" value="2"/>
</dbReference>
<evidence type="ECO:0000259" key="6">
    <source>
        <dbReference type="PROSITE" id="PS51253"/>
    </source>
</evidence>
<evidence type="ECO:0000256" key="3">
    <source>
        <dbReference type="ARBA" id="ARBA00023242"/>
    </source>
</evidence>
<evidence type="ECO:0000256" key="4">
    <source>
        <dbReference type="PROSITE-ProRule" id="PRU00320"/>
    </source>
</evidence>
<comment type="subcellular location">
    <subcellularLocation>
        <location evidence="1 4">Nucleus</location>
    </subcellularLocation>
</comment>
<dbReference type="GeneID" id="112684555"/>
<dbReference type="InterPro" id="IPR009057">
    <property type="entry name" value="Homeodomain-like_sf"/>
</dbReference>
<feature type="domain" description="HTH CENPB-type" evidence="6">
    <location>
        <begin position="64"/>
        <end position="137"/>
    </location>
</feature>
<dbReference type="PANTHER" id="PTHR19303">
    <property type="entry name" value="TRANSPOSON"/>
    <property type="match status" value="1"/>
</dbReference>
<dbReference type="Pfam" id="PF04218">
    <property type="entry name" value="CENP-B_N"/>
    <property type="match status" value="1"/>
</dbReference>
<dbReference type="InterPro" id="IPR050863">
    <property type="entry name" value="CenT-Element_Derived"/>
</dbReference>
<feature type="domain" description="HTH psq-type" evidence="5">
    <location>
        <begin position="1"/>
        <end position="51"/>
    </location>
</feature>
<organism evidence="7 8">
    <name type="scientific">Sipha flava</name>
    <name type="common">yellow sugarcane aphid</name>
    <dbReference type="NCBI Taxonomy" id="143950"/>
    <lineage>
        <taxon>Eukaryota</taxon>
        <taxon>Metazoa</taxon>
        <taxon>Ecdysozoa</taxon>
        <taxon>Arthropoda</taxon>
        <taxon>Hexapoda</taxon>
        <taxon>Insecta</taxon>
        <taxon>Pterygota</taxon>
        <taxon>Neoptera</taxon>
        <taxon>Paraneoptera</taxon>
        <taxon>Hemiptera</taxon>
        <taxon>Sternorrhyncha</taxon>
        <taxon>Aphidomorpha</taxon>
        <taxon>Aphidoidea</taxon>
        <taxon>Aphididae</taxon>
        <taxon>Sipha</taxon>
    </lineage>
</organism>
<dbReference type="OrthoDB" id="125347at2759"/>
<gene>
    <name evidence="8" type="primary">LOC112684555</name>
</gene>
<reference evidence="8" key="1">
    <citation type="submission" date="2025-08" db="UniProtKB">
        <authorList>
            <consortium name="RefSeq"/>
        </authorList>
    </citation>
    <scope>IDENTIFICATION</scope>
    <source>
        <tissue evidence="8">Whole body</tissue>
    </source>
</reference>
<evidence type="ECO:0000313" key="8">
    <source>
        <dbReference type="RefSeq" id="XP_025411913.1"/>
    </source>
</evidence>
<dbReference type="Gene3D" id="1.10.10.60">
    <property type="entry name" value="Homeodomain-like"/>
    <property type="match status" value="2"/>
</dbReference>
<keyword evidence="7" id="KW-1185">Reference proteome</keyword>
<dbReference type="Pfam" id="PF03221">
    <property type="entry name" value="HTH_Tnp_Tc5"/>
    <property type="match status" value="1"/>
</dbReference>
<dbReference type="Proteomes" id="UP000694846">
    <property type="component" value="Unplaced"/>
</dbReference>
<dbReference type="RefSeq" id="XP_025411913.1">
    <property type="nucleotide sequence ID" value="XM_025556128.1"/>
</dbReference>
<proteinExistence type="predicted"/>
<accession>A0A8B8FMV3</accession>